<evidence type="ECO:0000256" key="1">
    <source>
        <dbReference type="SAM" id="MobiDB-lite"/>
    </source>
</evidence>
<comment type="caution">
    <text evidence="2">The sequence shown here is derived from an EMBL/GenBank/DDBJ whole genome shotgun (WGS) entry which is preliminary data.</text>
</comment>
<name>A0A6G0U8W6_APHGL</name>
<proteinExistence type="predicted"/>
<reference evidence="2 3" key="1">
    <citation type="submission" date="2019-08" db="EMBL/GenBank/DDBJ databases">
        <title>The genome of the soybean aphid Biotype 1, its phylome, world population structure and adaptation to the North American continent.</title>
        <authorList>
            <person name="Giordano R."/>
            <person name="Donthu R.K."/>
            <person name="Hernandez A.G."/>
            <person name="Wright C.L."/>
            <person name="Zimin A.V."/>
        </authorList>
    </citation>
    <scope>NUCLEOTIDE SEQUENCE [LARGE SCALE GENOMIC DNA]</scope>
    <source>
        <tissue evidence="2">Whole aphids</tissue>
    </source>
</reference>
<feature type="region of interest" description="Disordered" evidence="1">
    <location>
        <begin position="86"/>
        <end position="113"/>
    </location>
</feature>
<accession>A0A6G0U8W6</accession>
<sequence>MQLYVKSQLTILSEEIHVNLEFEFLLIQNKVNIIRTYRVRDKMNITLPFYQTRMRGGAVARNRLQSTDDCNKIALDSGIERFRRRRRHVKTPKATTKKHSVRPAGELPSESDSTLRTRTYRYHSVNGQCEYYNRSSDNNNHYRSVGQRLKCALRFPTTTCAIWCEVVRVLTPDRDGVRVISLTDDVAAARGTGT</sequence>
<feature type="compositionally biased region" description="Basic residues" evidence="1">
    <location>
        <begin position="86"/>
        <end position="101"/>
    </location>
</feature>
<dbReference type="Proteomes" id="UP000475862">
    <property type="component" value="Unassembled WGS sequence"/>
</dbReference>
<dbReference type="EMBL" id="VYZN01000001">
    <property type="protein sequence ID" value="KAE9545514.1"/>
    <property type="molecule type" value="Genomic_DNA"/>
</dbReference>
<evidence type="ECO:0000313" key="2">
    <source>
        <dbReference type="EMBL" id="KAE9545514.1"/>
    </source>
</evidence>
<protein>
    <submittedName>
        <fullName evidence="2">Uncharacterized protein</fullName>
    </submittedName>
</protein>
<organism evidence="2 3">
    <name type="scientific">Aphis glycines</name>
    <name type="common">Soybean aphid</name>
    <dbReference type="NCBI Taxonomy" id="307491"/>
    <lineage>
        <taxon>Eukaryota</taxon>
        <taxon>Metazoa</taxon>
        <taxon>Ecdysozoa</taxon>
        <taxon>Arthropoda</taxon>
        <taxon>Hexapoda</taxon>
        <taxon>Insecta</taxon>
        <taxon>Pterygota</taxon>
        <taxon>Neoptera</taxon>
        <taxon>Paraneoptera</taxon>
        <taxon>Hemiptera</taxon>
        <taxon>Sternorrhyncha</taxon>
        <taxon>Aphidomorpha</taxon>
        <taxon>Aphidoidea</taxon>
        <taxon>Aphididae</taxon>
        <taxon>Aphidini</taxon>
        <taxon>Aphis</taxon>
        <taxon>Aphis</taxon>
    </lineage>
</organism>
<evidence type="ECO:0000313" key="3">
    <source>
        <dbReference type="Proteomes" id="UP000475862"/>
    </source>
</evidence>
<dbReference type="AlphaFoldDB" id="A0A6G0U8W6"/>
<gene>
    <name evidence="2" type="ORF">AGLY_001057</name>
</gene>
<keyword evidence="3" id="KW-1185">Reference proteome</keyword>